<dbReference type="GO" id="GO:0016787">
    <property type="term" value="F:hydrolase activity"/>
    <property type="evidence" value="ECO:0007669"/>
    <property type="project" value="UniProtKB-UniRule"/>
</dbReference>
<keyword evidence="4 5" id="KW-0067">ATP-binding</keyword>
<feature type="domain" description="UvrD-like helicase ATP-binding" evidence="6">
    <location>
        <begin position="208"/>
        <end position="532"/>
    </location>
</feature>
<dbReference type="GO" id="GO:0003677">
    <property type="term" value="F:DNA binding"/>
    <property type="evidence" value="ECO:0007669"/>
    <property type="project" value="InterPro"/>
</dbReference>
<keyword evidence="1 5" id="KW-0547">Nucleotide-binding</keyword>
<protein>
    <recommendedName>
        <fullName evidence="6">UvrD-like helicase ATP-binding domain-containing protein</fullName>
    </recommendedName>
</protein>
<dbReference type="InterPro" id="IPR000212">
    <property type="entry name" value="DNA_helicase_UvrD/REP"/>
</dbReference>
<keyword evidence="2 5" id="KW-0378">Hydrolase</keyword>
<dbReference type="Proteomes" id="UP000199749">
    <property type="component" value="Chromosome"/>
</dbReference>
<dbReference type="InterPro" id="IPR027417">
    <property type="entry name" value="P-loop_NTPase"/>
</dbReference>
<sequence length="683" mass="76578">MPTDFNQEQAHLSTVYQQLTTTLAAINDAQSQNQKNGNTIKAQITGEAKLNFDSYADNLDTFAALESINKEIDMLNLKTDSLVARHDETLRLLEQPYFAKITLTFPEETDAEDFYLGSASFTNQAGDPVIYDWRSPIADVYYQQTFGPTSYQANGRTIAVNLNRRRQFQIQADQLIDFFDTQIAIEDPLLLATLKEAKKTQMSAITATIQKEQNAIIRQQTTDHLLIDGIAGSGKTSVIFQRIAYLLYRQRKELALNEVLMISPNRLFQDYIAQVLPDLGEQTPVNLTLQQLLAQLLPSDLVALPIADQPATLSITQLTLQASDFQSLSTGLPLTIDAATSYQFFLKTPVDAPLDKRIQATQQQLTSYLQDKITNEAQSADALTRLESLTETEQQHLFGRLIREDEPLAPLARKMIRHDYQDLADQLSSYQWLAFDQIIARQTPIDAVIAAQIYAYLTHHVFPNVKQVFIDEVQDYHASTLSLFKQLFPKAQFTVFGDQHQSITSHKVQFEQLPTIFPQLQTAALRTSYRSSGAITTLFSQLFTDLTDVHAVQPAGKRPTAICATDFNDYLTQIQAQIDQLPTDQTLAIITPAGDFDERLTGLKNVHHLSTETTNLPETGAFTLPLTLAKGLEFDNVLLYDLTNAYYTEPTVGRKRLYTAISRATHQLTLSALGKLPAELNGQ</sequence>
<evidence type="ECO:0000256" key="4">
    <source>
        <dbReference type="ARBA" id="ARBA00022840"/>
    </source>
</evidence>
<evidence type="ECO:0000259" key="6">
    <source>
        <dbReference type="PROSITE" id="PS51198"/>
    </source>
</evidence>
<dbReference type="PANTHER" id="PTHR11070">
    <property type="entry name" value="UVRD / RECB / PCRA DNA HELICASE FAMILY MEMBER"/>
    <property type="match status" value="1"/>
</dbReference>
<dbReference type="GO" id="GO:0000725">
    <property type="term" value="P:recombinational repair"/>
    <property type="evidence" value="ECO:0007669"/>
    <property type="project" value="TreeGrafter"/>
</dbReference>
<dbReference type="EMBL" id="CP022474">
    <property type="protein sequence ID" value="ASN60738.1"/>
    <property type="molecule type" value="Genomic_DNA"/>
</dbReference>
<name>A0AAC9Y146_LATCU</name>
<dbReference type="InterPro" id="IPR014016">
    <property type="entry name" value="UvrD-like_ATP-bd"/>
</dbReference>
<evidence type="ECO:0000256" key="1">
    <source>
        <dbReference type="ARBA" id="ARBA00022741"/>
    </source>
</evidence>
<organism evidence="7 8">
    <name type="scientific">Latilactobacillus curvatus</name>
    <name type="common">Lactobacillus curvatus</name>
    <dbReference type="NCBI Taxonomy" id="28038"/>
    <lineage>
        <taxon>Bacteria</taxon>
        <taxon>Bacillati</taxon>
        <taxon>Bacillota</taxon>
        <taxon>Bacilli</taxon>
        <taxon>Lactobacillales</taxon>
        <taxon>Lactobacillaceae</taxon>
        <taxon>Latilactobacillus</taxon>
    </lineage>
</organism>
<reference evidence="7 8" key="1">
    <citation type="submission" date="2017-07" db="EMBL/GenBank/DDBJ databases">
        <title>Lactobacillus curvatus MRS6 whole genome.</title>
        <authorList>
            <person name="Jans C."/>
            <person name="Lagler S."/>
            <person name="Lacroix C."/>
            <person name="Meile L."/>
            <person name="Stevens M.J.A."/>
        </authorList>
    </citation>
    <scope>NUCLEOTIDE SEQUENCE [LARGE SCALE GENOMIC DNA]</scope>
    <source>
        <strain evidence="7 8">MRS6</strain>
    </source>
</reference>
<dbReference type="GO" id="GO:0005524">
    <property type="term" value="F:ATP binding"/>
    <property type="evidence" value="ECO:0007669"/>
    <property type="project" value="UniProtKB-UniRule"/>
</dbReference>
<gene>
    <name evidence="7" type="ORF">CG419_08970</name>
</gene>
<keyword evidence="3 5" id="KW-0347">Helicase</keyword>
<dbReference type="GO" id="GO:0005829">
    <property type="term" value="C:cytosol"/>
    <property type="evidence" value="ECO:0007669"/>
    <property type="project" value="TreeGrafter"/>
</dbReference>
<dbReference type="PROSITE" id="PS51198">
    <property type="entry name" value="UVRD_HELICASE_ATP_BIND"/>
    <property type="match status" value="1"/>
</dbReference>
<evidence type="ECO:0000313" key="7">
    <source>
        <dbReference type="EMBL" id="ASN60738.1"/>
    </source>
</evidence>
<dbReference type="GO" id="GO:0043138">
    <property type="term" value="F:3'-5' DNA helicase activity"/>
    <property type="evidence" value="ECO:0007669"/>
    <property type="project" value="TreeGrafter"/>
</dbReference>
<dbReference type="RefSeq" id="WP_089557073.1">
    <property type="nucleotide sequence ID" value="NZ_CP022474.1"/>
</dbReference>
<accession>A0AAC9Y146</accession>
<evidence type="ECO:0000256" key="2">
    <source>
        <dbReference type="ARBA" id="ARBA00022801"/>
    </source>
</evidence>
<proteinExistence type="predicted"/>
<evidence type="ECO:0000256" key="3">
    <source>
        <dbReference type="ARBA" id="ARBA00022806"/>
    </source>
</evidence>
<evidence type="ECO:0000313" key="8">
    <source>
        <dbReference type="Proteomes" id="UP000199749"/>
    </source>
</evidence>
<dbReference type="Pfam" id="PF13245">
    <property type="entry name" value="AAA_19"/>
    <property type="match status" value="1"/>
</dbReference>
<dbReference type="Gene3D" id="3.40.50.300">
    <property type="entry name" value="P-loop containing nucleotide triphosphate hydrolases"/>
    <property type="match status" value="2"/>
</dbReference>
<dbReference type="AlphaFoldDB" id="A0AAC9Y146"/>
<dbReference type="InterPro" id="IPR027785">
    <property type="entry name" value="UvrD-like_helicase_C"/>
</dbReference>
<dbReference type="Pfam" id="PF13538">
    <property type="entry name" value="UvrD_C_2"/>
    <property type="match status" value="1"/>
</dbReference>
<feature type="binding site" evidence="5">
    <location>
        <begin position="229"/>
        <end position="236"/>
    </location>
    <ligand>
        <name>ATP</name>
        <dbReference type="ChEBI" id="CHEBI:30616"/>
    </ligand>
</feature>
<evidence type="ECO:0000256" key="5">
    <source>
        <dbReference type="PROSITE-ProRule" id="PRU00560"/>
    </source>
</evidence>
<dbReference type="SUPFAM" id="SSF52540">
    <property type="entry name" value="P-loop containing nucleoside triphosphate hydrolases"/>
    <property type="match status" value="1"/>
</dbReference>
<dbReference type="PANTHER" id="PTHR11070:SF17">
    <property type="entry name" value="DNA HELICASE IV"/>
    <property type="match status" value="1"/>
</dbReference>